<dbReference type="SUPFAM" id="SSF55136">
    <property type="entry name" value="Probable bacterial effector-binding domain"/>
    <property type="match status" value="1"/>
</dbReference>
<gene>
    <name evidence="2" type="ORF">EQ812_01365</name>
</gene>
<dbReference type="RefSeq" id="WP_002492816.1">
    <property type="nucleotide sequence ID" value="NZ_AP021848.1"/>
</dbReference>
<dbReference type="InterPro" id="IPR053182">
    <property type="entry name" value="YobU-like_regulator"/>
</dbReference>
<evidence type="ECO:0000313" key="3">
    <source>
        <dbReference type="Proteomes" id="UP000293637"/>
    </source>
</evidence>
<dbReference type="Pfam" id="PF06445">
    <property type="entry name" value="GyrI-like"/>
    <property type="match status" value="1"/>
</dbReference>
<dbReference type="Proteomes" id="UP000293637">
    <property type="component" value="Unassembled WGS sequence"/>
</dbReference>
<evidence type="ECO:0000313" key="2">
    <source>
        <dbReference type="EMBL" id="TBW73481.1"/>
    </source>
</evidence>
<accession>A0A292DHR5</accession>
<name>A0A292DHR5_STALU</name>
<dbReference type="SMART" id="SM00871">
    <property type="entry name" value="AraC_E_bind"/>
    <property type="match status" value="1"/>
</dbReference>
<proteinExistence type="predicted"/>
<sequence length="157" mass="17988">MQYRLEQLEEIQVVGFHRSYRSGTQAQKHIASFWEDVISAHIDEELARHSDGTLNGLLGVCISHEDGRMDYLIGVTNQSIPHEGYSKVQLVKGDYLVVTTSGPFPESIQRTMRHIHVNLLPREGFRIKDANFFELYLPGDIESDDYVAEIWLPIESE</sequence>
<dbReference type="InterPro" id="IPR029442">
    <property type="entry name" value="GyrI-like"/>
</dbReference>
<dbReference type="AlphaFoldDB" id="A0A292DHR5"/>
<dbReference type="PANTHER" id="PTHR36444">
    <property type="entry name" value="TRANSCRIPTIONAL REGULATOR PROTEIN YOBU-RELATED"/>
    <property type="match status" value="1"/>
</dbReference>
<dbReference type="GeneID" id="58091277"/>
<reference evidence="2 3" key="1">
    <citation type="journal article" date="2019" name="Sci. Transl. Med.">
        <title>Quorum sensing between bacterial species on the skin protects against epidermal injury in atopic dermatitis.</title>
        <authorList>
            <person name="Williams M.R."/>
        </authorList>
    </citation>
    <scope>NUCLEOTIDE SEQUENCE [LARGE SCALE GENOMIC DNA]</scope>
    <source>
        <strain evidence="2 3">E7</strain>
    </source>
</reference>
<dbReference type="Gene3D" id="3.20.80.10">
    <property type="entry name" value="Regulatory factor, effector binding domain"/>
    <property type="match status" value="1"/>
</dbReference>
<protein>
    <submittedName>
        <fullName evidence="2">AraC family transcriptional regulator</fullName>
    </submittedName>
</protein>
<comment type="caution">
    <text evidence="2">The sequence shown here is derived from an EMBL/GenBank/DDBJ whole genome shotgun (WGS) entry which is preliminary data.</text>
</comment>
<evidence type="ECO:0000259" key="1">
    <source>
        <dbReference type="SMART" id="SM00871"/>
    </source>
</evidence>
<dbReference type="EMBL" id="SCHB01000001">
    <property type="protein sequence ID" value="TBW73481.1"/>
    <property type="molecule type" value="Genomic_DNA"/>
</dbReference>
<feature type="domain" description="AraC effector-binding" evidence="1">
    <location>
        <begin position="1"/>
        <end position="155"/>
    </location>
</feature>
<organism evidence="2 3">
    <name type="scientific">Staphylococcus lugdunensis</name>
    <dbReference type="NCBI Taxonomy" id="28035"/>
    <lineage>
        <taxon>Bacteria</taxon>
        <taxon>Bacillati</taxon>
        <taxon>Bacillota</taxon>
        <taxon>Bacilli</taxon>
        <taxon>Bacillales</taxon>
        <taxon>Staphylococcaceae</taxon>
        <taxon>Staphylococcus</taxon>
    </lineage>
</organism>
<dbReference type="PANTHER" id="PTHR36444:SF3">
    <property type="entry name" value="TRANSCRIPTIONAL ACTIVATOR, PUTATIVE-RELATED"/>
    <property type="match status" value="1"/>
</dbReference>
<dbReference type="InterPro" id="IPR011256">
    <property type="entry name" value="Reg_factor_effector_dom_sf"/>
</dbReference>
<dbReference type="InterPro" id="IPR010499">
    <property type="entry name" value="AraC_E-bd"/>
</dbReference>